<dbReference type="Proteomes" id="UP000032545">
    <property type="component" value="Unassembled WGS sequence"/>
</dbReference>
<reference evidence="3" key="1">
    <citation type="submission" date="2015-02" db="EMBL/GenBank/DDBJ databases">
        <title>Draft Genome of Frankia sp. CpI1-S.</title>
        <authorList>
            <person name="Oshone R.T."/>
            <person name="Ngom M."/>
            <person name="Ghodhbane-Gtari F."/>
            <person name="Gtari M."/>
            <person name="Morris K."/>
            <person name="Thomas K."/>
            <person name="Sen A."/>
            <person name="Tisa L.S."/>
        </authorList>
    </citation>
    <scope>NUCLEOTIDE SEQUENCE [LARGE SCALE GENOMIC DNA]</scope>
    <source>
        <strain evidence="3">CpI1-S</strain>
    </source>
</reference>
<gene>
    <name evidence="2" type="ORF">FF36_01564</name>
</gene>
<evidence type="ECO:0008006" key="4">
    <source>
        <dbReference type="Google" id="ProtNLM"/>
    </source>
</evidence>
<feature type="transmembrane region" description="Helical" evidence="1">
    <location>
        <begin position="7"/>
        <end position="25"/>
    </location>
</feature>
<feature type="transmembrane region" description="Helical" evidence="1">
    <location>
        <begin position="45"/>
        <end position="66"/>
    </location>
</feature>
<keyword evidence="1" id="KW-0472">Membrane</keyword>
<dbReference type="OrthoDB" id="4954985at2"/>
<organism evidence="2 3">
    <name type="scientific">Frankia torreyi</name>
    <dbReference type="NCBI Taxonomy" id="1856"/>
    <lineage>
        <taxon>Bacteria</taxon>
        <taxon>Bacillati</taxon>
        <taxon>Actinomycetota</taxon>
        <taxon>Actinomycetes</taxon>
        <taxon>Frankiales</taxon>
        <taxon>Frankiaceae</taxon>
        <taxon>Frankia</taxon>
    </lineage>
</organism>
<keyword evidence="1" id="KW-0812">Transmembrane</keyword>
<comment type="caution">
    <text evidence="2">The sequence shown here is derived from an EMBL/GenBank/DDBJ whole genome shotgun (WGS) entry which is preliminary data.</text>
</comment>
<dbReference type="Pfam" id="PF26606">
    <property type="entry name" value="SCO4848"/>
    <property type="match status" value="1"/>
</dbReference>
<evidence type="ECO:0000313" key="2">
    <source>
        <dbReference type="EMBL" id="KJE24161.1"/>
    </source>
</evidence>
<sequence>MTLSKRASWFLIAVGVWTWAIWPNFLRNIWKDDRSWDDGPTGFFTVHLVLTVVSLAVGTAVGWLGIRAVRAGRSSVAEDVAPPKQLVGSDSSLT</sequence>
<keyword evidence="3" id="KW-1185">Reference proteome</keyword>
<keyword evidence="1" id="KW-1133">Transmembrane helix</keyword>
<dbReference type="InterPro" id="IPR058061">
    <property type="entry name" value="SCO4848-like"/>
</dbReference>
<dbReference type="EMBL" id="JYFN01000008">
    <property type="protein sequence ID" value="KJE24161.1"/>
    <property type="molecule type" value="Genomic_DNA"/>
</dbReference>
<dbReference type="AlphaFoldDB" id="A0A0D8BJ37"/>
<dbReference type="NCBIfam" id="NF046117">
    <property type="entry name" value="SCO4848_fam"/>
    <property type="match status" value="1"/>
</dbReference>
<protein>
    <recommendedName>
        <fullName evidence="4">Integral membrane protein</fullName>
    </recommendedName>
</protein>
<name>A0A0D8BJ37_9ACTN</name>
<accession>A0A0D8BJ37</accession>
<evidence type="ECO:0000256" key="1">
    <source>
        <dbReference type="SAM" id="Phobius"/>
    </source>
</evidence>
<proteinExistence type="predicted"/>
<dbReference type="RefSeq" id="WP_044884260.1">
    <property type="nucleotide sequence ID" value="NZ_JYFN01000008.1"/>
</dbReference>
<dbReference type="PATRIC" id="fig|1502723.3.peg.6133"/>
<evidence type="ECO:0000313" key="3">
    <source>
        <dbReference type="Proteomes" id="UP000032545"/>
    </source>
</evidence>
<reference evidence="2 3" key="2">
    <citation type="journal article" date="2016" name="Genome Announc.">
        <title>Permanent Draft Genome Sequences for Two Variants of Frankia sp. Strain CpI1, the First Frankia Strain Isolated from Root Nodules of Comptonia peregrina.</title>
        <authorList>
            <person name="Oshone R."/>
            <person name="Hurst S.G.IV."/>
            <person name="Abebe-Akele F."/>
            <person name="Simpson S."/>
            <person name="Morris K."/>
            <person name="Thomas W.K."/>
            <person name="Tisa L.S."/>
        </authorList>
    </citation>
    <scope>NUCLEOTIDE SEQUENCE [LARGE SCALE GENOMIC DNA]</scope>
    <source>
        <strain evidence="3">CpI1-S</strain>
    </source>
</reference>